<dbReference type="RefSeq" id="WP_037494286.1">
    <property type="nucleotide sequence ID" value="NZ_JJMU01000002.1"/>
</dbReference>
<gene>
    <name evidence="1" type="ORF">DI53_0167</name>
</gene>
<organism evidence="1 2">
    <name type="scientific">Sphingobacterium deserti</name>
    <dbReference type="NCBI Taxonomy" id="1229276"/>
    <lineage>
        <taxon>Bacteria</taxon>
        <taxon>Pseudomonadati</taxon>
        <taxon>Bacteroidota</taxon>
        <taxon>Sphingobacteriia</taxon>
        <taxon>Sphingobacteriales</taxon>
        <taxon>Sphingobacteriaceae</taxon>
        <taxon>Sphingobacterium</taxon>
    </lineage>
</organism>
<dbReference type="OrthoDB" id="710457at2"/>
<dbReference type="STRING" id="1229276.DI53_0167"/>
<keyword evidence="2" id="KW-1185">Reference proteome</keyword>
<evidence type="ECO:0000313" key="2">
    <source>
        <dbReference type="Proteomes" id="UP000031802"/>
    </source>
</evidence>
<evidence type="ECO:0000313" key="1">
    <source>
        <dbReference type="EMBL" id="KGE16052.1"/>
    </source>
</evidence>
<sequence length="91" mass="10523">MDRMELVKTGEPILTTSVMDGLYKASYWLVAYEGKIVGVALYHNSNKHCTLALIQDKNGDKLLLGHFRDGYPVPDKEFFELHKIYDWAFQK</sequence>
<dbReference type="EMBL" id="JJMU01000002">
    <property type="protein sequence ID" value="KGE16052.1"/>
    <property type="molecule type" value="Genomic_DNA"/>
</dbReference>
<proteinExistence type="predicted"/>
<reference evidence="2" key="1">
    <citation type="submission" date="2014-04" db="EMBL/GenBank/DDBJ databases">
        <title>Whole-Genome optical mapping and complete genome sequence of Sphingobacterium deserti sp. nov., a new spaces isolated from desert in the west of China.</title>
        <authorList>
            <person name="Teng C."/>
            <person name="Zhou Z."/>
            <person name="Li X."/>
            <person name="Chen M."/>
            <person name="Lin M."/>
            <person name="Wang L."/>
            <person name="Su S."/>
            <person name="Zhang C."/>
            <person name="Zhang W."/>
        </authorList>
    </citation>
    <scope>NUCLEOTIDE SEQUENCE [LARGE SCALE GENOMIC DNA]</scope>
    <source>
        <strain evidence="2">ACCC05744</strain>
    </source>
</reference>
<name>A0A0B8T3E3_9SPHI</name>
<reference evidence="1 2" key="2">
    <citation type="journal article" date="2015" name="PLoS ONE">
        <title>Whole-Genome Optical Mapping and Finished Genome Sequence of Sphingobacterium deserti sp. nov., a New Species Isolated from the Western Desert of China.</title>
        <authorList>
            <person name="Teng C."/>
            <person name="Zhou Z."/>
            <person name="Molnar I."/>
            <person name="Li X."/>
            <person name="Tang R."/>
            <person name="Chen M."/>
            <person name="Wang L."/>
            <person name="Su S."/>
            <person name="Zhang W."/>
            <person name="Lin M."/>
        </authorList>
    </citation>
    <scope>NUCLEOTIDE SEQUENCE [LARGE SCALE GENOMIC DNA]</scope>
    <source>
        <strain evidence="2">ACCC05744</strain>
    </source>
</reference>
<accession>A0A0B8T3E3</accession>
<comment type="caution">
    <text evidence="1">The sequence shown here is derived from an EMBL/GenBank/DDBJ whole genome shotgun (WGS) entry which is preliminary data.</text>
</comment>
<dbReference type="PATRIC" id="fig|1229276.3.peg.172"/>
<dbReference type="AlphaFoldDB" id="A0A0B8T3E3"/>
<protein>
    <submittedName>
        <fullName evidence="1">Uncharacterized protein</fullName>
    </submittedName>
</protein>
<dbReference type="Proteomes" id="UP000031802">
    <property type="component" value="Unassembled WGS sequence"/>
</dbReference>